<sequence length="318" mass="34257">MGGVSTAPTKRTTEPDFDPWRCEPDLQPLRAAARSGDVATVHDALVRLGGDEQATVAHCLLAEIDELDGPWRAALAAQPADPVLGTLRAARLTVTAWRARGSGRASTVTREGWRMFSADLEAAERTLVEVCGRHPDHTPAWDARLTTARGLELGLAEARRRYARVEALDPHRTWAQRSLVQQLCPKWSGSWEDAFGFARERAAAAPDGHPSAALVAAVHVERWLEDKDGALTGDVLDEIEAAAARSVLHERSTPSTATSHAHSELAMLLSVGGRPAAAHAHFEALGDAPTDSGWCYTAGPGREYLRRRRTALKAGGAR</sequence>
<dbReference type="Proteomes" id="UP000224130">
    <property type="component" value="Unassembled WGS sequence"/>
</dbReference>
<dbReference type="EMBL" id="PDJJ01000001">
    <property type="protein sequence ID" value="PFG43288.1"/>
    <property type="molecule type" value="Genomic_DNA"/>
</dbReference>
<evidence type="ECO:0000313" key="2">
    <source>
        <dbReference type="Proteomes" id="UP000224130"/>
    </source>
</evidence>
<dbReference type="RefSeq" id="WP_098463673.1">
    <property type="nucleotide sequence ID" value="NZ_PDJJ01000001.1"/>
</dbReference>
<proteinExistence type="predicted"/>
<comment type="caution">
    <text evidence="1">The sequence shown here is derived from an EMBL/GenBank/DDBJ whole genome shotgun (WGS) entry which is preliminary data.</text>
</comment>
<dbReference type="OrthoDB" id="7171245at2"/>
<organism evidence="1 2">
    <name type="scientific">Isoptericola jiangsuensis</name>
    <dbReference type="NCBI Taxonomy" id="548579"/>
    <lineage>
        <taxon>Bacteria</taxon>
        <taxon>Bacillati</taxon>
        <taxon>Actinomycetota</taxon>
        <taxon>Actinomycetes</taxon>
        <taxon>Micrococcales</taxon>
        <taxon>Promicromonosporaceae</taxon>
        <taxon>Isoptericola</taxon>
    </lineage>
</organism>
<reference evidence="1 2" key="1">
    <citation type="submission" date="2017-10" db="EMBL/GenBank/DDBJ databases">
        <title>Sequencing the genomes of 1000 actinobacteria strains.</title>
        <authorList>
            <person name="Klenk H.-P."/>
        </authorList>
    </citation>
    <scope>NUCLEOTIDE SEQUENCE [LARGE SCALE GENOMIC DNA]</scope>
    <source>
        <strain evidence="1 2">DSM 21863</strain>
    </source>
</reference>
<protein>
    <recommendedName>
        <fullName evidence="3">DUF4034 domain-containing protein</fullName>
    </recommendedName>
</protein>
<accession>A0A2A9EWN1</accession>
<gene>
    <name evidence="1" type="ORF">ATJ88_1973</name>
</gene>
<evidence type="ECO:0000313" key="1">
    <source>
        <dbReference type="EMBL" id="PFG43288.1"/>
    </source>
</evidence>
<keyword evidence="2" id="KW-1185">Reference proteome</keyword>
<name>A0A2A9EWN1_9MICO</name>
<evidence type="ECO:0008006" key="3">
    <source>
        <dbReference type="Google" id="ProtNLM"/>
    </source>
</evidence>
<dbReference type="AlphaFoldDB" id="A0A2A9EWN1"/>